<feature type="short sequence motif" description="GXSXG" evidence="4">
    <location>
        <begin position="57"/>
        <end position="61"/>
    </location>
</feature>
<keyword evidence="2 4" id="KW-0442">Lipid degradation</keyword>
<dbReference type="Proteomes" id="UP000093352">
    <property type="component" value="Unassembled WGS sequence"/>
</dbReference>
<dbReference type="AlphaFoldDB" id="A0A371IJZ3"/>
<reference evidence="6 7" key="1">
    <citation type="journal article" date="2016" name="Genome Announc.">
        <title>Draft Genome Sequence of Criibacterium bergeronii gen. nov., sp. nov., Strain CCRI-22567T, Isolated from a Vaginal Sample from a Woman with Bacterial Vaginosis.</title>
        <authorList>
            <person name="Maheux A.F."/>
            <person name="Berube E."/>
            <person name="Boudreau D.K."/>
            <person name="Raymond F."/>
            <person name="Corbeil J."/>
            <person name="Roy P.H."/>
            <person name="Boissinot M."/>
            <person name="Omar R.F."/>
        </authorList>
    </citation>
    <scope>NUCLEOTIDE SEQUENCE [LARGE SCALE GENOMIC DNA]</scope>
    <source>
        <strain evidence="6 7">CCRI-22567</strain>
    </source>
</reference>
<feature type="short sequence motif" description="DGA/G" evidence="4">
    <location>
        <begin position="178"/>
        <end position="180"/>
    </location>
</feature>
<keyword evidence="1 4" id="KW-0378">Hydrolase</keyword>
<dbReference type="STRING" id="1871336.BBG48_05495"/>
<dbReference type="InterPro" id="IPR050301">
    <property type="entry name" value="NTE"/>
</dbReference>
<dbReference type="PANTHER" id="PTHR14226">
    <property type="entry name" value="NEUROPATHY TARGET ESTERASE/SWISS CHEESE D.MELANOGASTER"/>
    <property type="match status" value="1"/>
</dbReference>
<organism evidence="6 7">
    <name type="scientific">Criibacterium bergeronii</name>
    <dbReference type="NCBI Taxonomy" id="1871336"/>
    <lineage>
        <taxon>Bacteria</taxon>
        <taxon>Bacillati</taxon>
        <taxon>Bacillota</taxon>
        <taxon>Clostridia</taxon>
        <taxon>Peptostreptococcales</taxon>
        <taxon>Filifactoraceae</taxon>
        <taxon>Criibacterium</taxon>
    </lineage>
</organism>
<evidence type="ECO:0000256" key="3">
    <source>
        <dbReference type="ARBA" id="ARBA00023098"/>
    </source>
</evidence>
<dbReference type="PANTHER" id="PTHR14226:SF25">
    <property type="entry name" value="PHOSPHOESTERASE"/>
    <property type="match status" value="1"/>
</dbReference>
<dbReference type="Pfam" id="PF19890">
    <property type="entry name" value="DUF6363"/>
    <property type="match status" value="1"/>
</dbReference>
<comment type="caution">
    <text evidence="4">Lacks conserved residue(s) required for the propagation of feature annotation.</text>
</comment>
<dbReference type="GO" id="GO:0016042">
    <property type="term" value="P:lipid catabolic process"/>
    <property type="evidence" value="ECO:0007669"/>
    <property type="project" value="UniProtKB-UniRule"/>
</dbReference>
<evidence type="ECO:0000313" key="6">
    <source>
        <dbReference type="EMBL" id="RDY20780.1"/>
    </source>
</evidence>
<proteinExistence type="predicted"/>
<feature type="active site" description="Nucleophile" evidence="4">
    <location>
        <position position="59"/>
    </location>
</feature>
<dbReference type="EMBL" id="MBEW02000021">
    <property type="protein sequence ID" value="RDY20780.1"/>
    <property type="molecule type" value="Genomic_DNA"/>
</dbReference>
<evidence type="ECO:0000256" key="1">
    <source>
        <dbReference type="ARBA" id="ARBA00022801"/>
    </source>
</evidence>
<dbReference type="GO" id="GO:0016787">
    <property type="term" value="F:hydrolase activity"/>
    <property type="evidence" value="ECO:0007669"/>
    <property type="project" value="UniProtKB-UniRule"/>
</dbReference>
<feature type="domain" description="PNPLA" evidence="5">
    <location>
        <begin position="26"/>
        <end position="191"/>
    </location>
</feature>
<evidence type="ECO:0000256" key="4">
    <source>
        <dbReference type="PROSITE-ProRule" id="PRU01161"/>
    </source>
</evidence>
<keyword evidence="7" id="KW-1185">Reference proteome</keyword>
<dbReference type="InterPro" id="IPR045943">
    <property type="entry name" value="DUF6363"/>
</dbReference>
<dbReference type="InterPro" id="IPR037483">
    <property type="entry name" value="YjjU-like"/>
</dbReference>
<evidence type="ECO:0000313" key="7">
    <source>
        <dbReference type="Proteomes" id="UP000093352"/>
    </source>
</evidence>
<keyword evidence="3 4" id="KW-0443">Lipid metabolism</keyword>
<dbReference type="InterPro" id="IPR016035">
    <property type="entry name" value="Acyl_Trfase/lysoPLipase"/>
</dbReference>
<dbReference type="SUPFAM" id="SSF52151">
    <property type="entry name" value="FabD/lysophospholipase-like"/>
    <property type="match status" value="1"/>
</dbReference>
<dbReference type="CDD" id="cd07208">
    <property type="entry name" value="Pat_hypo_Ecoli_yjju_like"/>
    <property type="match status" value="1"/>
</dbReference>
<evidence type="ECO:0000259" key="5">
    <source>
        <dbReference type="PROSITE" id="PS51635"/>
    </source>
</evidence>
<gene>
    <name evidence="6" type="ORF">BBG48_008405</name>
</gene>
<evidence type="ECO:0000256" key="2">
    <source>
        <dbReference type="ARBA" id="ARBA00022963"/>
    </source>
</evidence>
<comment type="caution">
    <text evidence="6">The sequence shown here is derived from an EMBL/GenBank/DDBJ whole genome shotgun (WGS) entry which is preliminary data.</text>
</comment>
<sequence>MDNIVYSKLDEIPKGTSSGKITKGCLVVEGGALRGLYNQGVLDAFLVSDINFETYIGVSAGALAGMNYISRQIGRSARTNLKYRHDPEYIGLKAIGLSRSPLNLNFLLYKNNKLEPFDLLTFEHTKQRFIAVATNCETGKTEYFEKGICKDIFAATKASASMPFLSPMVDVEGKQCLDGGCSCKIAYKWALEQNFDKIVIIKTRERGFRKSENSKRNQIDRFYKNYPLFADVLADSNKNYNKQCDEIDELEKSKRAFVIAPSSPVRVSRLEPDVNKLGELYWQGYNDANNLMEQLKRYLSH</sequence>
<dbReference type="Pfam" id="PF01734">
    <property type="entry name" value="Patatin"/>
    <property type="match status" value="1"/>
</dbReference>
<dbReference type="InterPro" id="IPR002641">
    <property type="entry name" value="PNPLA_dom"/>
</dbReference>
<name>A0A371IJZ3_9FIRM</name>
<dbReference type="Gene3D" id="3.40.1090.10">
    <property type="entry name" value="Cytosolic phospholipase A2 catalytic domain"/>
    <property type="match status" value="2"/>
</dbReference>
<accession>A0A371IJZ3</accession>
<dbReference type="PROSITE" id="PS51635">
    <property type="entry name" value="PNPLA"/>
    <property type="match status" value="1"/>
</dbReference>
<protein>
    <submittedName>
        <fullName evidence="6">Patatin family protein</fullName>
    </submittedName>
</protein>
<feature type="active site" description="Proton acceptor" evidence="4">
    <location>
        <position position="178"/>
    </location>
</feature>